<feature type="non-terminal residue" evidence="2">
    <location>
        <position position="282"/>
    </location>
</feature>
<dbReference type="Proteomes" id="UP000747399">
    <property type="component" value="Unassembled WGS sequence"/>
</dbReference>
<keyword evidence="3" id="KW-1185">Reference proteome</keyword>
<feature type="compositionally biased region" description="Low complexity" evidence="1">
    <location>
        <begin position="105"/>
        <end position="116"/>
    </location>
</feature>
<dbReference type="EMBL" id="BNCO01000011">
    <property type="protein sequence ID" value="GIL51823.1"/>
    <property type="molecule type" value="Genomic_DNA"/>
</dbReference>
<organism evidence="2 3">
    <name type="scientific">Volvox africanus</name>
    <dbReference type="NCBI Taxonomy" id="51714"/>
    <lineage>
        <taxon>Eukaryota</taxon>
        <taxon>Viridiplantae</taxon>
        <taxon>Chlorophyta</taxon>
        <taxon>core chlorophytes</taxon>
        <taxon>Chlorophyceae</taxon>
        <taxon>CS clade</taxon>
        <taxon>Chlamydomonadales</taxon>
        <taxon>Volvocaceae</taxon>
        <taxon>Volvox</taxon>
    </lineage>
</organism>
<accession>A0A8J4B2P0</accession>
<protein>
    <submittedName>
        <fullName evidence="2">Uncharacterized protein</fullName>
    </submittedName>
</protein>
<name>A0A8J4B2P0_9CHLO</name>
<evidence type="ECO:0000313" key="3">
    <source>
        <dbReference type="Proteomes" id="UP000747399"/>
    </source>
</evidence>
<proteinExistence type="predicted"/>
<feature type="non-terminal residue" evidence="2">
    <location>
        <position position="1"/>
    </location>
</feature>
<evidence type="ECO:0000256" key="1">
    <source>
        <dbReference type="SAM" id="MobiDB-lite"/>
    </source>
</evidence>
<dbReference type="AlphaFoldDB" id="A0A8J4B2P0"/>
<reference evidence="2" key="1">
    <citation type="journal article" date="2021" name="Proc. Natl. Acad. Sci. U.S.A.">
        <title>Three genomes in the algal genus Volvox reveal the fate of a haploid sex-determining region after a transition to homothallism.</title>
        <authorList>
            <person name="Yamamoto K."/>
            <person name="Hamaji T."/>
            <person name="Kawai-Toyooka H."/>
            <person name="Matsuzaki R."/>
            <person name="Takahashi F."/>
            <person name="Nishimura Y."/>
            <person name="Kawachi M."/>
            <person name="Noguchi H."/>
            <person name="Minakuchi Y."/>
            <person name="Umen J.G."/>
            <person name="Toyoda A."/>
            <person name="Nozaki H."/>
        </authorList>
    </citation>
    <scope>NUCLEOTIDE SEQUENCE</scope>
    <source>
        <strain evidence="2">NIES-3780</strain>
    </source>
</reference>
<feature type="region of interest" description="Disordered" evidence="1">
    <location>
        <begin position="244"/>
        <end position="282"/>
    </location>
</feature>
<evidence type="ECO:0000313" key="2">
    <source>
        <dbReference type="EMBL" id="GIL51823.1"/>
    </source>
</evidence>
<feature type="region of interest" description="Disordered" evidence="1">
    <location>
        <begin position="93"/>
        <end position="138"/>
    </location>
</feature>
<comment type="caution">
    <text evidence="2">The sequence shown here is derived from an EMBL/GenBank/DDBJ whole genome shotgun (WGS) entry which is preliminary data.</text>
</comment>
<sequence>HPRSISSPSPSCSNHGITASVTGCLQLPGSTTSTGGGGGGGGTAVCISAPASTAHADCFHARIERFISVFSSPDSGKWSQPDLKQVVPQPVIEGRDSAGAHPGQSTTATSISSAKAHGSNTQNHLAPPPPPPPLLTLLPTQASDKENRMPGCAVVDGGRDGRGGDRGCGGSGGGADVCRATASLPSVHPTPASSAATNLRRTMRTRSANLPTIGLDGAVVPLTGAVKGQPASRVALLSMTVRQVPKSGADDLNSQQRSGSGMKAEDDNGGGLSSGGPRSQGR</sequence>
<gene>
    <name evidence="2" type="ORF">Vafri_7670</name>
</gene>